<dbReference type="STRING" id="1581420.AAW00_12975"/>
<name>A0A0G9MSS0_9SPHN</name>
<keyword evidence="1" id="KW-1133">Transmembrane helix</keyword>
<feature type="transmembrane region" description="Helical" evidence="1">
    <location>
        <begin position="150"/>
        <end position="171"/>
    </location>
</feature>
<keyword evidence="1" id="KW-0472">Membrane</keyword>
<dbReference type="Pfam" id="PF10011">
    <property type="entry name" value="DUF2254"/>
    <property type="match status" value="1"/>
</dbReference>
<feature type="transmembrane region" description="Helical" evidence="1">
    <location>
        <begin position="73"/>
        <end position="96"/>
    </location>
</feature>
<gene>
    <name evidence="2" type="ORF">AAW00_12975</name>
</gene>
<dbReference type="InterPro" id="IPR018723">
    <property type="entry name" value="DUF2254_membrane"/>
</dbReference>
<organism evidence="2 3">
    <name type="scientific">Aurantiacibacter luteus</name>
    <dbReference type="NCBI Taxonomy" id="1581420"/>
    <lineage>
        <taxon>Bacteria</taxon>
        <taxon>Pseudomonadati</taxon>
        <taxon>Pseudomonadota</taxon>
        <taxon>Alphaproteobacteria</taxon>
        <taxon>Sphingomonadales</taxon>
        <taxon>Erythrobacteraceae</taxon>
        <taxon>Aurantiacibacter</taxon>
    </lineage>
</organism>
<dbReference type="RefSeq" id="WP_162199435.1">
    <property type="nucleotide sequence ID" value="NZ_LBHB01000004.1"/>
</dbReference>
<dbReference type="AlphaFoldDB" id="A0A0G9MSS0"/>
<dbReference type="Proteomes" id="UP000053464">
    <property type="component" value="Unassembled WGS sequence"/>
</dbReference>
<proteinExistence type="predicted"/>
<evidence type="ECO:0008006" key="4">
    <source>
        <dbReference type="Google" id="ProtNLM"/>
    </source>
</evidence>
<sequence length="435" mass="46142">MSSATAARGPFLGHLGWLSHRVIASYWSLPLLGVLAAIPAAVGLLAIDRAGLGAWMLAHELDPVATADTAKDLIAVAVGVNAAFITLYFSLTLLVLTVASSNLGVRLVDRWLDKRLVRVSLAGLSFTLIFSLAALAAIDAEADKPDLPVSLVAAVIALQAVNVIMLTVALHDLGRTIFVDRAIKQLGADLSEPSHHIVAGPDEDRDFALTVAAPREGYIEGNDLAALRRCLGPDAGRVRICAAPGQHVLKGEPILLIEHDTGKVGDHGKLCNAVPIGGFRSDGQGAVFRVRLLVEIAARALSPAINDFYTAIACADRLTAALVGQRSTWIDCGEMPLNADDPEFELPGQDLRGLFDDPLSAFRQSACKYPSVAIRMIDNYARAARIVRAEGLSGELHAFLRDHAGSLADHAALQATFAGDREDIRAAFTRGFPPA</sequence>
<feature type="transmembrane region" description="Helical" evidence="1">
    <location>
        <begin position="116"/>
        <end position="138"/>
    </location>
</feature>
<feature type="transmembrane region" description="Helical" evidence="1">
    <location>
        <begin position="26"/>
        <end position="47"/>
    </location>
</feature>
<evidence type="ECO:0000256" key="1">
    <source>
        <dbReference type="SAM" id="Phobius"/>
    </source>
</evidence>
<evidence type="ECO:0000313" key="3">
    <source>
        <dbReference type="Proteomes" id="UP000053464"/>
    </source>
</evidence>
<reference evidence="2 3" key="1">
    <citation type="submission" date="2015-04" db="EMBL/GenBank/DDBJ databases">
        <title>The draft genome sequence of Erythrobacter luteus KA37.</title>
        <authorList>
            <person name="Zhuang L."/>
            <person name="Liu Y."/>
            <person name="Shao Z."/>
        </authorList>
    </citation>
    <scope>NUCLEOTIDE SEQUENCE [LARGE SCALE GENOMIC DNA]</scope>
    <source>
        <strain evidence="2 3">KA37</strain>
    </source>
</reference>
<keyword evidence="3" id="KW-1185">Reference proteome</keyword>
<accession>A0A0G9MSS0</accession>
<protein>
    <recommendedName>
        <fullName evidence="4">DUF2254 domain-containing protein</fullName>
    </recommendedName>
</protein>
<dbReference type="EMBL" id="LBHB01000004">
    <property type="protein sequence ID" value="KLE32358.1"/>
    <property type="molecule type" value="Genomic_DNA"/>
</dbReference>
<keyword evidence="1" id="KW-0812">Transmembrane</keyword>
<dbReference type="PATRIC" id="fig|1581420.6.peg.2650"/>
<comment type="caution">
    <text evidence="2">The sequence shown here is derived from an EMBL/GenBank/DDBJ whole genome shotgun (WGS) entry which is preliminary data.</text>
</comment>
<evidence type="ECO:0000313" key="2">
    <source>
        <dbReference type="EMBL" id="KLE32358.1"/>
    </source>
</evidence>